<keyword evidence="3" id="KW-1185">Reference proteome</keyword>
<keyword evidence="1" id="KW-0812">Transmembrane</keyword>
<feature type="transmembrane region" description="Helical" evidence="1">
    <location>
        <begin position="12"/>
        <end position="30"/>
    </location>
</feature>
<accession>A0ABT8WIF4</accession>
<keyword evidence="1" id="KW-0472">Membrane</keyword>
<organism evidence="2 3">
    <name type="scientific">Flavivirga jejuensis</name>
    <dbReference type="NCBI Taxonomy" id="870487"/>
    <lineage>
        <taxon>Bacteria</taxon>
        <taxon>Pseudomonadati</taxon>
        <taxon>Bacteroidota</taxon>
        <taxon>Flavobacteriia</taxon>
        <taxon>Flavobacteriales</taxon>
        <taxon>Flavobacteriaceae</taxon>
        <taxon>Flavivirga</taxon>
    </lineage>
</organism>
<evidence type="ECO:0000256" key="1">
    <source>
        <dbReference type="SAM" id="Phobius"/>
    </source>
</evidence>
<protein>
    <submittedName>
        <fullName evidence="2">Uncharacterized protein</fullName>
    </submittedName>
</protein>
<evidence type="ECO:0000313" key="3">
    <source>
        <dbReference type="Proteomes" id="UP001176806"/>
    </source>
</evidence>
<sequence length="135" mass="16055">MNTKQEREIRIPLLKVFLPIIAIIIPIVYFQENNLDRVKKRYEKTRDEEYSGKVIKKKEDGDYPRASRYVFLENYRKIHVSNSLYANMAIGDSVSKIKGSDSIYFYLKNGEIVIKDVNKSKREDYENLINKKRKE</sequence>
<dbReference type="RefSeq" id="WP_303299964.1">
    <property type="nucleotide sequence ID" value="NZ_BAABDA010000042.1"/>
</dbReference>
<reference evidence="2" key="1">
    <citation type="submission" date="2023-07" db="EMBL/GenBank/DDBJ databases">
        <title>Two novel species in the genus Flavivirga.</title>
        <authorList>
            <person name="Kwon K."/>
        </authorList>
    </citation>
    <scope>NUCLEOTIDE SEQUENCE</scope>
    <source>
        <strain evidence="2">KACC 14158</strain>
    </source>
</reference>
<dbReference type="Proteomes" id="UP001176806">
    <property type="component" value="Unassembled WGS sequence"/>
</dbReference>
<dbReference type="EMBL" id="JAUOEL010000001">
    <property type="protein sequence ID" value="MDO5972907.1"/>
    <property type="molecule type" value="Genomic_DNA"/>
</dbReference>
<gene>
    <name evidence="2" type="ORF">Q4Q40_01815</name>
</gene>
<comment type="caution">
    <text evidence="2">The sequence shown here is derived from an EMBL/GenBank/DDBJ whole genome shotgun (WGS) entry which is preliminary data.</text>
</comment>
<evidence type="ECO:0000313" key="2">
    <source>
        <dbReference type="EMBL" id="MDO5972907.1"/>
    </source>
</evidence>
<proteinExistence type="predicted"/>
<keyword evidence="1" id="KW-1133">Transmembrane helix</keyword>
<name>A0ABT8WIF4_9FLAO</name>